<dbReference type="EMBL" id="BARU01034941">
    <property type="protein sequence ID" value="GAH69368.1"/>
    <property type="molecule type" value="Genomic_DNA"/>
</dbReference>
<accession>X1JI00</accession>
<reference evidence="1" key="1">
    <citation type="journal article" date="2014" name="Front. Microbiol.">
        <title>High frequency of phylogenetically diverse reductive dehalogenase-homologous genes in deep subseafloor sedimentary metagenomes.</title>
        <authorList>
            <person name="Kawai M."/>
            <person name="Futagami T."/>
            <person name="Toyoda A."/>
            <person name="Takaki Y."/>
            <person name="Nishi S."/>
            <person name="Hori S."/>
            <person name="Arai W."/>
            <person name="Tsubouchi T."/>
            <person name="Morono Y."/>
            <person name="Uchiyama I."/>
            <person name="Ito T."/>
            <person name="Fujiyama A."/>
            <person name="Inagaki F."/>
            <person name="Takami H."/>
        </authorList>
    </citation>
    <scope>NUCLEOTIDE SEQUENCE</scope>
    <source>
        <strain evidence="1">Expedition CK06-06</strain>
    </source>
</reference>
<organism evidence="1">
    <name type="scientific">marine sediment metagenome</name>
    <dbReference type="NCBI Taxonomy" id="412755"/>
    <lineage>
        <taxon>unclassified sequences</taxon>
        <taxon>metagenomes</taxon>
        <taxon>ecological metagenomes</taxon>
    </lineage>
</organism>
<evidence type="ECO:0000313" key="1">
    <source>
        <dbReference type="EMBL" id="GAH69368.1"/>
    </source>
</evidence>
<comment type="caution">
    <text evidence="1">The sequence shown here is derived from an EMBL/GenBank/DDBJ whole genome shotgun (WGS) entry which is preliminary data.</text>
</comment>
<gene>
    <name evidence="1" type="ORF">S03H2_54770</name>
</gene>
<feature type="non-terminal residue" evidence="1">
    <location>
        <position position="1"/>
    </location>
</feature>
<protein>
    <submittedName>
        <fullName evidence="1">Uncharacterized protein</fullName>
    </submittedName>
</protein>
<proteinExistence type="predicted"/>
<sequence length="55" mass="6284">ALTRTTPRSKEGRQMWKRFQSSWGMWNHVRSVTSLMACALFIMALVDGSNPFGTH</sequence>
<name>X1JI00_9ZZZZ</name>
<dbReference type="AlphaFoldDB" id="X1JI00"/>